<feature type="transmembrane region" description="Helical" evidence="6">
    <location>
        <begin position="127"/>
        <end position="146"/>
    </location>
</feature>
<organism evidence="8 9">
    <name type="scientific">Peribacillus loiseleuriae</name>
    <dbReference type="NCBI Taxonomy" id="1679170"/>
    <lineage>
        <taxon>Bacteria</taxon>
        <taxon>Bacillati</taxon>
        <taxon>Bacillota</taxon>
        <taxon>Bacilli</taxon>
        <taxon>Bacillales</taxon>
        <taxon>Bacillaceae</taxon>
        <taxon>Peribacillus</taxon>
    </lineage>
</organism>
<dbReference type="EMBL" id="LFZW01000001">
    <property type="protein sequence ID" value="KMY52408.1"/>
    <property type="molecule type" value="Genomic_DNA"/>
</dbReference>
<dbReference type="OrthoDB" id="2451090at2"/>
<dbReference type="PANTHER" id="PTHR12677:SF59">
    <property type="entry name" value="GOLGI APPARATUS MEMBRANE PROTEIN TVP38-RELATED"/>
    <property type="match status" value="1"/>
</dbReference>
<dbReference type="AlphaFoldDB" id="A0A0K9H0G6"/>
<keyword evidence="9" id="KW-1185">Reference proteome</keyword>
<reference evidence="9" key="1">
    <citation type="submission" date="2015-07" db="EMBL/GenBank/DDBJ databases">
        <title>Genome sequencing project for genomic taxonomy and phylogenomics of Bacillus-like bacteria.</title>
        <authorList>
            <person name="Liu B."/>
            <person name="Wang J."/>
            <person name="Zhu Y."/>
            <person name="Liu G."/>
            <person name="Chen Q."/>
            <person name="Chen Z."/>
            <person name="Lan J."/>
            <person name="Che J."/>
            <person name="Ge C."/>
            <person name="Shi H."/>
            <person name="Pan Z."/>
            <person name="Liu X."/>
        </authorList>
    </citation>
    <scope>NUCLEOTIDE SEQUENCE [LARGE SCALE GENOMIC DNA]</scope>
    <source>
        <strain evidence="9">FJAT-27997</strain>
    </source>
</reference>
<name>A0A0K9H0G6_9BACI</name>
<dbReference type="PATRIC" id="fig|1679170.3.peg.4085"/>
<dbReference type="InterPro" id="IPR015414">
    <property type="entry name" value="TMEM64"/>
</dbReference>
<feature type="transmembrane region" description="Helical" evidence="6">
    <location>
        <begin position="6"/>
        <end position="25"/>
    </location>
</feature>
<accession>A0A0K9H0G6</accession>
<feature type="transmembrane region" description="Helical" evidence="6">
    <location>
        <begin position="55"/>
        <end position="72"/>
    </location>
</feature>
<comment type="subcellular location">
    <subcellularLocation>
        <location evidence="1 6">Cell membrane</location>
        <topology evidence="1 6">Multi-pass membrane protein</topology>
    </subcellularLocation>
</comment>
<proteinExistence type="inferred from homology"/>
<evidence type="ECO:0000313" key="8">
    <source>
        <dbReference type="EMBL" id="KMY52408.1"/>
    </source>
</evidence>
<dbReference type="InterPro" id="IPR032816">
    <property type="entry name" value="VTT_dom"/>
</dbReference>
<feature type="domain" description="VTT" evidence="7">
    <location>
        <begin position="35"/>
        <end position="148"/>
    </location>
</feature>
<evidence type="ECO:0000256" key="4">
    <source>
        <dbReference type="ARBA" id="ARBA00022989"/>
    </source>
</evidence>
<keyword evidence="3 6" id="KW-0812">Transmembrane</keyword>
<dbReference type="PANTHER" id="PTHR12677">
    <property type="entry name" value="GOLGI APPARATUS MEMBRANE PROTEIN TVP38-RELATED"/>
    <property type="match status" value="1"/>
</dbReference>
<evidence type="ECO:0000256" key="2">
    <source>
        <dbReference type="ARBA" id="ARBA00022475"/>
    </source>
</evidence>
<keyword evidence="5 6" id="KW-0472">Membrane</keyword>
<dbReference type="GO" id="GO:0005886">
    <property type="term" value="C:plasma membrane"/>
    <property type="evidence" value="ECO:0007669"/>
    <property type="project" value="UniProtKB-SubCell"/>
</dbReference>
<evidence type="ECO:0000313" key="9">
    <source>
        <dbReference type="Proteomes" id="UP000037146"/>
    </source>
</evidence>
<dbReference type="Proteomes" id="UP000037146">
    <property type="component" value="Unassembled WGS sequence"/>
</dbReference>
<comment type="caution">
    <text evidence="8">The sequence shown here is derived from an EMBL/GenBank/DDBJ whole genome shotgun (WGS) entry which is preliminary data.</text>
</comment>
<comment type="caution">
    <text evidence="6">Lacks conserved residue(s) required for the propagation of feature annotation.</text>
</comment>
<evidence type="ECO:0000256" key="6">
    <source>
        <dbReference type="RuleBase" id="RU366058"/>
    </source>
</evidence>
<gene>
    <name evidence="8" type="ORF">AC625_17985</name>
</gene>
<evidence type="ECO:0000256" key="3">
    <source>
        <dbReference type="ARBA" id="ARBA00022692"/>
    </source>
</evidence>
<dbReference type="Pfam" id="PF09335">
    <property type="entry name" value="VTT_dom"/>
    <property type="match status" value="1"/>
</dbReference>
<feature type="transmembrane region" description="Helical" evidence="6">
    <location>
        <begin position="152"/>
        <end position="172"/>
    </location>
</feature>
<dbReference type="STRING" id="1679170.AC625_17985"/>
<evidence type="ECO:0000259" key="7">
    <source>
        <dbReference type="Pfam" id="PF09335"/>
    </source>
</evidence>
<comment type="similarity">
    <text evidence="6">Belongs to the TVP38/TMEM64 family.</text>
</comment>
<evidence type="ECO:0000256" key="1">
    <source>
        <dbReference type="ARBA" id="ARBA00004651"/>
    </source>
</evidence>
<keyword evidence="2 6" id="KW-1003">Cell membrane</keyword>
<protein>
    <recommendedName>
        <fullName evidence="6">TVP38/TMEM64 family membrane protein</fullName>
    </recommendedName>
</protein>
<evidence type="ECO:0000256" key="5">
    <source>
        <dbReference type="ARBA" id="ARBA00023136"/>
    </source>
</evidence>
<sequence length="189" mass="21643">MNQELVMLVSIIQSGTVFAPVTFILFHVARQVLFIPVAVVCMTGGLLFGPLAGTIYSIIGLTLSSLVFYGISRKVPKLTERLFKMKNKLFGHRKLNVKQITVLRLIPFVHYHMLSLCLMEVKKGWRAYASASFTTNIPLAFFYTVFGHYIRAFSPTLIVLILCSFTLLVYLMREKQTVIKWHEFFQVEN</sequence>
<keyword evidence="4 6" id="KW-1133">Transmembrane helix</keyword>